<dbReference type="Gene3D" id="1.20.1050.10">
    <property type="match status" value="1"/>
</dbReference>
<reference evidence="2 3" key="1">
    <citation type="journal article" date="2015" name="Int. J. Syst. Evol. Microbiol.">
        <title>Aestuariivita atlantica sp. nov., isolated from deep sea sediment of the Atlantic Ocean.</title>
        <authorList>
            <person name="Li G."/>
            <person name="Lai Q."/>
            <person name="Du Y."/>
            <person name="Liu X."/>
            <person name="Sun F."/>
            <person name="Shao Z."/>
        </authorList>
    </citation>
    <scope>NUCLEOTIDE SEQUENCE [LARGE SCALE GENOMIC DNA]</scope>
    <source>
        <strain evidence="2 3">22II-S11-z3</strain>
    </source>
</reference>
<keyword evidence="3" id="KW-1185">Reference proteome</keyword>
<dbReference type="PATRIC" id="fig|1317121.7.peg.1644"/>
<protein>
    <submittedName>
        <fullName evidence="2">Glutathione S-transferase</fullName>
    </submittedName>
</protein>
<feature type="domain" description="GST N-terminal" evidence="1">
    <location>
        <begin position="3"/>
        <end position="84"/>
    </location>
</feature>
<dbReference type="EMBL" id="AQQZ01000002">
    <property type="protein sequence ID" value="KNG94974.1"/>
    <property type="molecule type" value="Genomic_DNA"/>
</dbReference>
<dbReference type="InterPro" id="IPR036249">
    <property type="entry name" value="Thioredoxin-like_sf"/>
</dbReference>
<sequence length="290" mass="31661">MTYILHIGDYAYSSWSLRGWLMLHRFGLDFETRLVDFNAETVAAQMARLAPARTVPCLEASDGSVMSDTLAMAEELATRHPDIAFWPSAPRARAAARSLVAEMHSSFSDLRSDCPMNLRASYSGFSPSDGVLSDLERICTLWSHAHGMAEGDGPWLFGAYTLTDAFYAPVAARIATYDLPVDDAAARYVAAHLADPAFRRWRALGLVVGDTLPWYAMDHAPRPWPGPSARAAHAVEHGPAVNETCPYSGKPVTHFLEMEGKTYGFCNATCRDKTVADPDAWPAFTALASG</sequence>
<dbReference type="STRING" id="1317121.ATO11_06315"/>
<dbReference type="AlphaFoldDB" id="A0A0L1JT86"/>
<dbReference type="CDD" id="cd03194">
    <property type="entry name" value="GST_C_3"/>
    <property type="match status" value="1"/>
</dbReference>
<name>A0A0L1JT86_9RHOB</name>
<comment type="caution">
    <text evidence="2">The sequence shown here is derived from an EMBL/GenBank/DDBJ whole genome shotgun (WGS) entry which is preliminary data.</text>
</comment>
<dbReference type="InterPro" id="IPR036282">
    <property type="entry name" value="Glutathione-S-Trfase_C_sf"/>
</dbReference>
<dbReference type="Pfam" id="PF13409">
    <property type="entry name" value="GST_N_2"/>
    <property type="match status" value="1"/>
</dbReference>
<dbReference type="InterPro" id="IPR004045">
    <property type="entry name" value="Glutathione_S-Trfase_N"/>
</dbReference>
<dbReference type="PROSITE" id="PS50404">
    <property type="entry name" value="GST_NTER"/>
    <property type="match status" value="1"/>
</dbReference>
<dbReference type="SUPFAM" id="SSF52833">
    <property type="entry name" value="Thioredoxin-like"/>
    <property type="match status" value="1"/>
</dbReference>
<dbReference type="Gene3D" id="3.40.30.10">
    <property type="entry name" value="Glutaredoxin"/>
    <property type="match status" value="1"/>
</dbReference>
<evidence type="ECO:0000313" key="2">
    <source>
        <dbReference type="EMBL" id="KNG94974.1"/>
    </source>
</evidence>
<dbReference type="OrthoDB" id="9799538at2"/>
<gene>
    <name evidence="2" type="ORF">ATO11_06315</name>
</gene>
<evidence type="ECO:0000313" key="3">
    <source>
        <dbReference type="Proteomes" id="UP000036938"/>
    </source>
</evidence>
<dbReference type="RefSeq" id="WP_050529966.1">
    <property type="nucleotide sequence ID" value="NZ_AQQZ01000002.1"/>
</dbReference>
<organism evidence="2 3">
    <name type="scientific">Pseudaestuariivita atlantica</name>
    <dbReference type="NCBI Taxonomy" id="1317121"/>
    <lineage>
        <taxon>Bacteria</taxon>
        <taxon>Pseudomonadati</taxon>
        <taxon>Pseudomonadota</taxon>
        <taxon>Alphaproteobacteria</taxon>
        <taxon>Rhodobacterales</taxon>
        <taxon>Paracoccaceae</taxon>
        <taxon>Pseudaestuariivita</taxon>
    </lineage>
</organism>
<keyword evidence="2" id="KW-0808">Transferase</keyword>
<dbReference type="Proteomes" id="UP000036938">
    <property type="component" value="Unassembled WGS sequence"/>
</dbReference>
<proteinExistence type="predicted"/>
<evidence type="ECO:0000259" key="1">
    <source>
        <dbReference type="PROSITE" id="PS50404"/>
    </source>
</evidence>
<accession>A0A0L1JT86</accession>
<dbReference type="SUPFAM" id="SSF47616">
    <property type="entry name" value="GST C-terminal domain-like"/>
    <property type="match status" value="1"/>
</dbReference>
<dbReference type="GO" id="GO:0016740">
    <property type="term" value="F:transferase activity"/>
    <property type="evidence" value="ECO:0007669"/>
    <property type="project" value="UniProtKB-KW"/>
</dbReference>